<dbReference type="EC" id="2.7.13.3" evidence="2"/>
<dbReference type="AlphaFoldDB" id="A0A840RZ74"/>
<dbReference type="CDD" id="cd00130">
    <property type="entry name" value="PAS"/>
    <property type="match status" value="2"/>
</dbReference>
<comment type="caution">
    <text evidence="18">The sequence shown here is derived from an EMBL/GenBank/DDBJ whole genome shotgun (WGS) entry which is preliminary data.</text>
</comment>
<dbReference type="EMBL" id="JACHHO010000001">
    <property type="protein sequence ID" value="MBB5202853.1"/>
    <property type="molecule type" value="Genomic_DNA"/>
</dbReference>
<accession>A0A840RZ74</accession>
<dbReference type="InterPro" id="IPR036890">
    <property type="entry name" value="HATPase_C_sf"/>
</dbReference>
<dbReference type="SMART" id="SM00091">
    <property type="entry name" value="PAS"/>
    <property type="match status" value="3"/>
</dbReference>
<keyword evidence="12" id="KW-1133">Transmembrane helix</keyword>
<dbReference type="CDD" id="cd17546">
    <property type="entry name" value="REC_hyHK_CKI1_RcsC-like"/>
    <property type="match status" value="1"/>
</dbReference>
<feature type="domain" description="PAC" evidence="16">
    <location>
        <begin position="662"/>
        <end position="716"/>
    </location>
</feature>
<dbReference type="PANTHER" id="PTHR45339:SF5">
    <property type="entry name" value="HISTIDINE KINASE"/>
    <property type="match status" value="1"/>
</dbReference>
<keyword evidence="12" id="KW-0812">Transmembrane</keyword>
<dbReference type="InterPro" id="IPR036641">
    <property type="entry name" value="HPT_dom_sf"/>
</dbReference>
<feature type="domain" description="PAC" evidence="16">
    <location>
        <begin position="419"/>
        <end position="471"/>
    </location>
</feature>
<feature type="transmembrane region" description="Helical" evidence="12">
    <location>
        <begin position="20"/>
        <end position="42"/>
    </location>
</feature>
<evidence type="ECO:0000256" key="10">
    <source>
        <dbReference type="PROSITE-ProRule" id="PRU00169"/>
    </source>
</evidence>
<evidence type="ECO:0000313" key="19">
    <source>
        <dbReference type="Proteomes" id="UP000554837"/>
    </source>
</evidence>
<dbReference type="Pfam" id="PF01627">
    <property type="entry name" value="Hpt"/>
    <property type="match status" value="1"/>
</dbReference>
<evidence type="ECO:0000256" key="6">
    <source>
        <dbReference type="ARBA" id="ARBA00023026"/>
    </source>
</evidence>
<dbReference type="Pfam" id="PF02518">
    <property type="entry name" value="HATPase_c"/>
    <property type="match status" value="1"/>
</dbReference>
<comment type="function">
    <text evidence="7">Member of the two-component regulatory system BvgS/BvgA. Phosphorylates BvgA via a four-step phosphorelay in response to environmental signals.</text>
</comment>
<feature type="modified residue" description="4-aspartylphosphate" evidence="10">
    <location>
        <position position="1057"/>
    </location>
</feature>
<feature type="domain" description="PAS" evidence="15">
    <location>
        <begin position="591"/>
        <end position="637"/>
    </location>
</feature>
<feature type="domain" description="HPt" evidence="17">
    <location>
        <begin position="1180"/>
        <end position="1269"/>
    </location>
</feature>
<dbReference type="InterPro" id="IPR013656">
    <property type="entry name" value="PAS_4"/>
</dbReference>
<dbReference type="InterPro" id="IPR036097">
    <property type="entry name" value="HisK_dim/P_sf"/>
</dbReference>
<dbReference type="InterPro" id="IPR008207">
    <property type="entry name" value="Sig_transdc_His_kin_Hpt_dom"/>
</dbReference>
<dbReference type="Proteomes" id="UP000554837">
    <property type="component" value="Unassembled WGS sequence"/>
</dbReference>
<dbReference type="InterPro" id="IPR003594">
    <property type="entry name" value="HATPase_dom"/>
</dbReference>
<dbReference type="GO" id="GO:0006355">
    <property type="term" value="P:regulation of DNA-templated transcription"/>
    <property type="evidence" value="ECO:0007669"/>
    <property type="project" value="InterPro"/>
</dbReference>
<dbReference type="SMART" id="SM00448">
    <property type="entry name" value="REC"/>
    <property type="match status" value="1"/>
</dbReference>
<dbReference type="PRINTS" id="PR00344">
    <property type="entry name" value="BCTRLSENSOR"/>
</dbReference>
<dbReference type="FunFam" id="3.30.565.10:FF:000010">
    <property type="entry name" value="Sensor histidine kinase RcsC"/>
    <property type="match status" value="1"/>
</dbReference>
<keyword evidence="3 10" id="KW-0597">Phosphoprotein</keyword>
<keyword evidence="12" id="KW-0472">Membrane</keyword>
<feature type="region of interest" description="Disordered" evidence="11">
    <location>
        <begin position="1132"/>
        <end position="1159"/>
    </location>
</feature>
<evidence type="ECO:0000256" key="5">
    <source>
        <dbReference type="ARBA" id="ARBA00023012"/>
    </source>
</evidence>
<dbReference type="SUPFAM" id="SSF52172">
    <property type="entry name" value="CheY-like"/>
    <property type="match status" value="1"/>
</dbReference>
<keyword evidence="6" id="KW-0843">Virulence</keyword>
<feature type="domain" description="Histidine kinase" evidence="13">
    <location>
        <begin position="752"/>
        <end position="980"/>
    </location>
</feature>
<dbReference type="CDD" id="cd16922">
    <property type="entry name" value="HATPase_EvgS-ArcB-TorS-like"/>
    <property type="match status" value="1"/>
</dbReference>
<reference evidence="18 19" key="1">
    <citation type="submission" date="2020-08" db="EMBL/GenBank/DDBJ databases">
        <title>Genomic Encyclopedia of Type Strains, Phase IV (KMG-IV): sequencing the most valuable type-strain genomes for metagenomic binning, comparative biology and taxonomic classification.</title>
        <authorList>
            <person name="Goeker M."/>
        </authorList>
    </citation>
    <scope>NUCLEOTIDE SEQUENCE [LARGE SCALE GENOMIC DNA]</scope>
    <source>
        <strain evidence="18 19">DSM 23958</strain>
    </source>
</reference>
<dbReference type="SMART" id="SM00388">
    <property type="entry name" value="HisKA"/>
    <property type="match status" value="1"/>
</dbReference>
<dbReference type="InterPro" id="IPR004358">
    <property type="entry name" value="Sig_transdc_His_kin-like_C"/>
</dbReference>
<dbReference type="Gene3D" id="3.40.50.2300">
    <property type="match status" value="1"/>
</dbReference>
<dbReference type="RefSeq" id="WP_138858058.1">
    <property type="nucleotide sequence ID" value="NZ_CP040709.1"/>
</dbReference>
<evidence type="ECO:0000256" key="1">
    <source>
        <dbReference type="ARBA" id="ARBA00000085"/>
    </source>
</evidence>
<feature type="modified residue" description="Phosphohistidine" evidence="9">
    <location>
        <position position="1219"/>
    </location>
</feature>
<dbReference type="Gene3D" id="3.30.450.20">
    <property type="entry name" value="PAS domain"/>
    <property type="match status" value="3"/>
</dbReference>
<evidence type="ECO:0000259" key="15">
    <source>
        <dbReference type="PROSITE" id="PS50112"/>
    </source>
</evidence>
<dbReference type="InterPro" id="IPR003661">
    <property type="entry name" value="HisK_dim/P_dom"/>
</dbReference>
<dbReference type="InterPro" id="IPR013767">
    <property type="entry name" value="PAS_fold"/>
</dbReference>
<dbReference type="NCBIfam" id="TIGR00229">
    <property type="entry name" value="sensory_box"/>
    <property type="match status" value="3"/>
</dbReference>
<evidence type="ECO:0000256" key="11">
    <source>
        <dbReference type="SAM" id="MobiDB-lite"/>
    </source>
</evidence>
<dbReference type="Gene3D" id="1.10.287.130">
    <property type="match status" value="1"/>
</dbReference>
<keyword evidence="5" id="KW-0902">Two-component regulatory system</keyword>
<dbReference type="InterPro" id="IPR035965">
    <property type="entry name" value="PAS-like_dom_sf"/>
</dbReference>
<dbReference type="InterPro" id="IPR000014">
    <property type="entry name" value="PAS"/>
</dbReference>
<evidence type="ECO:0000259" key="16">
    <source>
        <dbReference type="PROSITE" id="PS50113"/>
    </source>
</evidence>
<dbReference type="PROSITE" id="PS50113">
    <property type="entry name" value="PAC"/>
    <property type="match status" value="2"/>
</dbReference>
<evidence type="ECO:0000256" key="7">
    <source>
        <dbReference type="ARBA" id="ARBA00058004"/>
    </source>
</evidence>
<dbReference type="Pfam" id="PF13188">
    <property type="entry name" value="PAS_8"/>
    <property type="match status" value="1"/>
</dbReference>
<keyword evidence="19" id="KW-1185">Reference proteome</keyword>
<dbReference type="PROSITE" id="PS50109">
    <property type="entry name" value="HIS_KIN"/>
    <property type="match status" value="1"/>
</dbReference>
<feature type="domain" description="PAS" evidence="15">
    <location>
        <begin position="346"/>
        <end position="416"/>
    </location>
</feature>
<evidence type="ECO:0000259" key="17">
    <source>
        <dbReference type="PROSITE" id="PS50894"/>
    </source>
</evidence>
<dbReference type="SUPFAM" id="SSF47226">
    <property type="entry name" value="Histidine-containing phosphotransfer domain, HPT domain"/>
    <property type="match status" value="1"/>
</dbReference>
<dbReference type="SUPFAM" id="SSF55785">
    <property type="entry name" value="PYP-like sensor domain (PAS domain)"/>
    <property type="match status" value="3"/>
</dbReference>
<dbReference type="InterPro" id="IPR001789">
    <property type="entry name" value="Sig_transdc_resp-reg_receiver"/>
</dbReference>
<organism evidence="18 19">
    <name type="scientific">Inhella inkyongensis</name>
    <dbReference type="NCBI Taxonomy" id="392593"/>
    <lineage>
        <taxon>Bacteria</taxon>
        <taxon>Pseudomonadati</taxon>
        <taxon>Pseudomonadota</taxon>
        <taxon>Betaproteobacteria</taxon>
        <taxon>Burkholderiales</taxon>
        <taxon>Sphaerotilaceae</taxon>
        <taxon>Inhella</taxon>
    </lineage>
</organism>
<dbReference type="Gene3D" id="1.20.120.160">
    <property type="entry name" value="HPT domain"/>
    <property type="match status" value="1"/>
</dbReference>
<dbReference type="PROSITE" id="PS50112">
    <property type="entry name" value="PAS"/>
    <property type="match status" value="2"/>
</dbReference>
<evidence type="ECO:0000256" key="4">
    <source>
        <dbReference type="ARBA" id="ARBA00022729"/>
    </source>
</evidence>
<protein>
    <recommendedName>
        <fullName evidence="8">Virulence sensor protein BvgS</fullName>
        <ecNumber evidence="2">2.7.13.3</ecNumber>
    </recommendedName>
</protein>
<dbReference type="Pfam" id="PF00989">
    <property type="entry name" value="PAS"/>
    <property type="match status" value="1"/>
</dbReference>
<evidence type="ECO:0000256" key="8">
    <source>
        <dbReference type="ARBA" id="ARBA00070152"/>
    </source>
</evidence>
<name>A0A840RZ74_9BURK</name>
<dbReference type="CDD" id="cd00082">
    <property type="entry name" value="HisKA"/>
    <property type="match status" value="1"/>
</dbReference>
<comment type="catalytic activity">
    <reaction evidence="1">
        <text>ATP + protein L-histidine = ADP + protein N-phospho-L-histidine.</text>
        <dbReference type="EC" id="2.7.13.3"/>
    </reaction>
</comment>
<dbReference type="GO" id="GO:0000155">
    <property type="term" value="F:phosphorelay sensor kinase activity"/>
    <property type="evidence" value="ECO:0007669"/>
    <property type="project" value="InterPro"/>
</dbReference>
<evidence type="ECO:0000256" key="12">
    <source>
        <dbReference type="SAM" id="Phobius"/>
    </source>
</evidence>
<dbReference type="Pfam" id="PF00072">
    <property type="entry name" value="Response_reg"/>
    <property type="match status" value="1"/>
</dbReference>
<evidence type="ECO:0000313" key="18">
    <source>
        <dbReference type="EMBL" id="MBB5202853.1"/>
    </source>
</evidence>
<dbReference type="GO" id="GO:0005524">
    <property type="term" value="F:ATP binding"/>
    <property type="evidence" value="ECO:0007669"/>
    <property type="project" value="UniProtKB-KW"/>
</dbReference>
<dbReference type="OrthoDB" id="5519028at2"/>
<dbReference type="InterPro" id="IPR000700">
    <property type="entry name" value="PAS-assoc_C"/>
</dbReference>
<evidence type="ECO:0000259" key="13">
    <source>
        <dbReference type="PROSITE" id="PS50109"/>
    </source>
</evidence>
<proteinExistence type="predicted"/>
<dbReference type="Pfam" id="PF08448">
    <property type="entry name" value="PAS_4"/>
    <property type="match status" value="1"/>
</dbReference>
<dbReference type="SUPFAM" id="SSF55874">
    <property type="entry name" value="ATPase domain of HSP90 chaperone/DNA topoisomerase II/histidine kinase"/>
    <property type="match status" value="1"/>
</dbReference>
<dbReference type="PANTHER" id="PTHR45339">
    <property type="entry name" value="HYBRID SIGNAL TRANSDUCTION HISTIDINE KINASE J"/>
    <property type="match status" value="1"/>
</dbReference>
<dbReference type="Gene3D" id="3.30.565.10">
    <property type="entry name" value="Histidine kinase-like ATPase, C-terminal domain"/>
    <property type="match status" value="1"/>
</dbReference>
<evidence type="ECO:0000256" key="9">
    <source>
        <dbReference type="PROSITE-ProRule" id="PRU00110"/>
    </source>
</evidence>
<dbReference type="SMART" id="SM00387">
    <property type="entry name" value="HATPase_c"/>
    <property type="match status" value="1"/>
</dbReference>
<dbReference type="Pfam" id="PF00512">
    <property type="entry name" value="HisKA"/>
    <property type="match status" value="1"/>
</dbReference>
<dbReference type="GO" id="GO:0005886">
    <property type="term" value="C:plasma membrane"/>
    <property type="evidence" value="ECO:0007669"/>
    <property type="project" value="UniProtKB-SubCell"/>
</dbReference>
<dbReference type="InterPro" id="IPR005467">
    <property type="entry name" value="His_kinase_dom"/>
</dbReference>
<evidence type="ECO:0000256" key="3">
    <source>
        <dbReference type="ARBA" id="ARBA00022553"/>
    </source>
</evidence>
<evidence type="ECO:0000259" key="14">
    <source>
        <dbReference type="PROSITE" id="PS50110"/>
    </source>
</evidence>
<dbReference type="SUPFAM" id="SSF47384">
    <property type="entry name" value="Homodimeric domain of signal transducing histidine kinase"/>
    <property type="match status" value="1"/>
</dbReference>
<dbReference type="InterPro" id="IPR001610">
    <property type="entry name" value="PAC"/>
</dbReference>
<sequence length="1269" mass="138645">MNERRYLPQGLGSWLTDWRNFALLTLGIVVLAALGVRSVWLYEHEDEGRRLQTIGRIKADQVGDWLKERRADVLNISTSELLARQYHAWKAGDAQAQGLIAGRLESFRLHSGYRSVALVNQSGQWVAAGEDEDDVVAIPDLIATMGAQAGSPEIEVIGPFGDAKQRSRLAFVARMTEVQGEPLWVVLRVDPADWLYRQLGVWPVPSATAETLLVRRAGEELVYLNPPRHPVAEVTLKRRLPMSSPVFAARLLRGELAPGEVHLARDYRDESVLAVGLAVPGTPWFLVSKMDRAELWAHAQSPSLQIALAGLMAVVLAWAVYALQQQRLRAWAGRAVQIEQEQRLQALELLQGITDNSQDIIFAKDLAGRYTLVNRATTVFMGLSEGSLIGRTDADLLSPEEARHFAEQDRAVAESRRPQSWEVESRAADGHAIILSVIKAPLLGADGQLQGVFGIARDITAAKQAEAALRASETRFRTLFDDAVVPMFIFDAQDLTLLELNRSALESLRYESLEALRQAPPEKSGAATAELQRQMEALGEQGSHRFEWLSERSDGSSFWQEVHLQRVQLDGRACLMALGLDIDARKRAERELKKLSLALEQSPASIIITDIQGRIEFVNAAFERISGYSQSEVLGHNPRMLSSGKTDPGVYQRMWTTLMAGERWQGELTNRRKDGSIYTDLASIHPLRQASGEVTHYVAVQEDISEKRSLREELVQYRHHLEELVLQRTAELAEAKRLAEAASHSKSAFLANMSHEIRTPMNAILGLTHLIERDLGSTAAAPPAQLLASLRDRARKIDQAASHLLGILNDVLDLSKIEAGKLQIEINDFDLRELLDGVIYMVRERATASGNSLEVDVGDVPARLAGDGLRLGQILLNFLSNAVKFTEQGEIRLQVRALEGPALRLRFEVRDTGVGLSAEQQARLFQVFEQAESSTTRRYGGTGLGLAIVRRLAELMGGTVGVDSAVGKGSCFWFEAPFERAHQTPAPTVSEVVPQGSAQERLRGHNARLLLVEDIPINQEIALDLLADAELRADVAENGQEALRMAATTPYDLILMDLRMPVMDGFEATRAIRALPTHRQTPIVAMTANAFDEDRAAALAAGMNDHIGKPVLPEVLYGTLLKWLGSASGAPPAASVAPPMPVPPQPPEPASAPADSPAAQRLAGVPGLDLAQGMRVLGGRLDRLLPLLQRFAAEHSGAGARIQALTAAGDWASARRLAHTLRGTGASLGLVTISACAAEVEQSLDAQQLPDLEPLRQALAASCEALLAA</sequence>
<feature type="domain" description="Response regulatory" evidence="14">
    <location>
        <begin position="1008"/>
        <end position="1124"/>
    </location>
</feature>
<gene>
    <name evidence="18" type="ORF">HNQ51_000146</name>
</gene>
<feature type="compositionally biased region" description="Pro residues" evidence="11">
    <location>
        <begin position="1138"/>
        <end position="1150"/>
    </location>
</feature>
<dbReference type="InterPro" id="IPR011006">
    <property type="entry name" value="CheY-like_superfamily"/>
</dbReference>
<evidence type="ECO:0000256" key="2">
    <source>
        <dbReference type="ARBA" id="ARBA00012438"/>
    </source>
</evidence>
<dbReference type="SMART" id="SM00086">
    <property type="entry name" value="PAC"/>
    <property type="match status" value="3"/>
</dbReference>
<dbReference type="PROSITE" id="PS50110">
    <property type="entry name" value="RESPONSE_REGULATORY"/>
    <property type="match status" value="1"/>
</dbReference>
<keyword evidence="4" id="KW-0732">Signal</keyword>
<dbReference type="PROSITE" id="PS50894">
    <property type="entry name" value="HPT"/>
    <property type="match status" value="1"/>
</dbReference>